<keyword evidence="3" id="KW-1185">Reference proteome</keyword>
<feature type="region of interest" description="Disordered" evidence="1">
    <location>
        <begin position="400"/>
        <end position="498"/>
    </location>
</feature>
<accession>A0A8T9CBS3</accession>
<feature type="non-terminal residue" evidence="2">
    <location>
        <position position="720"/>
    </location>
</feature>
<feature type="compositionally biased region" description="Low complexity" evidence="1">
    <location>
        <begin position="423"/>
        <end position="434"/>
    </location>
</feature>
<feature type="compositionally biased region" description="Low complexity" evidence="1">
    <location>
        <begin position="400"/>
        <end position="416"/>
    </location>
</feature>
<organism evidence="2 3">
    <name type="scientific">Lachnellula suecica</name>
    <dbReference type="NCBI Taxonomy" id="602035"/>
    <lineage>
        <taxon>Eukaryota</taxon>
        <taxon>Fungi</taxon>
        <taxon>Dikarya</taxon>
        <taxon>Ascomycota</taxon>
        <taxon>Pezizomycotina</taxon>
        <taxon>Leotiomycetes</taxon>
        <taxon>Helotiales</taxon>
        <taxon>Lachnaceae</taxon>
        <taxon>Lachnellula</taxon>
    </lineage>
</organism>
<dbReference type="EMBL" id="QGMK01000399">
    <property type="protein sequence ID" value="TVY81937.1"/>
    <property type="molecule type" value="Genomic_DNA"/>
</dbReference>
<feature type="compositionally biased region" description="Polar residues" evidence="1">
    <location>
        <begin position="435"/>
        <end position="462"/>
    </location>
</feature>
<gene>
    <name evidence="2" type="ORF">LSUE1_G003636</name>
</gene>
<reference evidence="2 3" key="1">
    <citation type="submission" date="2018-05" db="EMBL/GenBank/DDBJ databases">
        <title>Genome sequencing and assembly of the regulated plant pathogen Lachnellula willkommii and related sister species for the development of diagnostic species identification markers.</title>
        <authorList>
            <person name="Giroux E."/>
            <person name="Bilodeau G."/>
        </authorList>
    </citation>
    <scope>NUCLEOTIDE SEQUENCE [LARGE SCALE GENOMIC DNA]</scope>
    <source>
        <strain evidence="2 3">CBS 268.59</strain>
    </source>
</reference>
<sequence length="720" mass="72579">MNNTPPPMKPTAAQVGFKNPYEDATPWWNMPANYTCTHDFAAAPNRACSQSFEDSVVTWLNPALAAAKVTTTSVAAPAVTARLVLARNASVPLLGDRTSEYLFTDVYKPTPEVFTWTASEPCCATCSIFGGTVQVYFWPSTSSATLGASATLVNSVGYTFTSPSVYVAFQSLYATDLCGDVFSRVAGTTIAFAPDELSTTVGYRWDTSLYSSNPPIFYGSSGPIFTEADWADHCGPQTETFFQLTGNPTQYSNIEAASSYILSFYNTNLLGTVISAYSSFGTTYTVTHDPCSPTISIPKAVLTLNPGWSECVQGISGFYDPPYTLTAGGGFTSVRAGPIQTAVSAVPGSSPGPVVATKTADPSPSSVSVTSVGVPAPTGNSPTSVVPTVNVPPVLSVSPVLSNGPPASDPPASSVSQNGQPASSNSLNNSPVSNDPATSSNAQPATSNEPNNPPVSSLSQNGQPAPNDPPNSPPTSNTSPQNSPATISPATSPQPTQTSATLLPAIAPVPAKVTIDGSTITANPSSAFIIASQTLTPGGIITNSATVYSLASNGASLIVGGASTQALADPSSPAYVVGSQTLLPGAPAVTVSGTAISLQAGGSSVVIGSKTVPLSAFLAFPTSVVVGGQTEALTAALADITGAASLILSGTTQAFSVTIGADGSPSVVAGGKTEALSSFASEASGGGSVVIGTKTMALSAFLGEVTSAVTVVMAGQTSDA</sequence>
<feature type="compositionally biased region" description="Polar residues" evidence="1">
    <location>
        <begin position="486"/>
        <end position="498"/>
    </location>
</feature>
<protein>
    <submittedName>
        <fullName evidence="2">Uncharacterized protein</fullName>
    </submittedName>
</protein>
<comment type="caution">
    <text evidence="2">The sequence shown here is derived from an EMBL/GenBank/DDBJ whole genome shotgun (WGS) entry which is preliminary data.</text>
</comment>
<feature type="region of interest" description="Disordered" evidence="1">
    <location>
        <begin position="344"/>
        <end position="388"/>
    </location>
</feature>
<dbReference type="Proteomes" id="UP000469558">
    <property type="component" value="Unassembled WGS sequence"/>
</dbReference>
<evidence type="ECO:0000313" key="2">
    <source>
        <dbReference type="EMBL" id="TVY81937.1"/>
    </source>
</evidence>
<dbReference type="OrthoDB" id="3565281at2759"/>
<dbReference type="AlphaFoldDB" id="A0A8T9CBS3"/>
<evidence type="ECO:0000256" key="1">
    <source>
        <dbReference type="SAM" id="MobiDB-lite"/>
    </source>
</evidence>
<feature type="compositionally biased region" description="Low complexity" evidence="1">
    <location>
        <begin position="474"/>
        <end position="485"/>
    </location>
</feature>
<feature type="compositionally biased region" description="Low complexity" evidence="1">
    <location>
        <begin position="362"/>
        <end position="388"/>
    </location>
</feature>
<evidence type="ECO:0000313" key="3">
    <source>
        <dbReference type="Proteomes" id="UP000469558"/>
    </source>
</evidence>
<proteinExistence type="predicted"/>
<name>A0A8T9CBS3_9HELO</name>